<dbReference type="HOGENOM" id="CLU_2533592_0_0_1"/>
<feature type="non-terminal residue" evidence="2">
    <location>
        <position position="1"/>
    </location>
</feature>
<dbReference type="AlphaFoldDB" id="S8E0A9"/>
<dbReference type="InParanoid" id="S8E0A9"/>
<protein>
    <submittedName>
        <fullName evidence="2">Uncharacterized protein</fullName>
    </submittedName>
</protein>
<evidence type="ECO:0000313" key="3">
    <source>
        <dbReference type="Proteomes" id="UP000015241"/>
    </source>
</evidence>
<keyword evidence="3" id="KW-1185">Reference proteome</keyword>
<dbReference type="EMBL" id="KE504184">
    <property type="protein sequence ID" value="EPS96783.1"/>
    <property type="molecule type" value="Genomic_DNA"/>
</dbReference>
<accession>S8E0A9</accession>
<proteinExistence type="predicted"/>
<feature type="region of interest" description="Disordered" evidence="1">
    <location>
        <begin position="35"/>
        <end position="84"/>
    </location>
</feature>
<feature type="compositionally biased region" description="Gly residues" evidence="1">
    <location>
        <begin position="60"/>
        <end position="71"/>
    </location>
</feature>
<sequence>ICRGIPSQMRPDGRKSLVVAGVEYGRMLRANDRTVDGRILGPSPSSATRHVGRPPLLDTPGGGCLNVGGGTTLRPSSKPTLISG</sequence>
<reference evidence="2 3" key="1">
    <citation type="journal article" date="2012" name="Science">
        <title>The Paleozoic origin of enzymatic lignin decomposition reconstructed from 31 fungal genomes.</title>
        <authorList>
            <person name="Floudas D."/>
            <person name="Binder M."/>
            <person name="Riley R."/>
            <person name="Barry K."/>
            <person name="Blanchette R.A."/>
            <person name="Henrissat B."/>
            <person name="Martinez A.T."/>
            <person name="Otillar R."/>
            <person name="Spatafora J.W."/>
            <person name="Yadav J.S."/>
            <person name="Aerts A."/>
            <person name="Benoit I."/>
            <person name="Boyd A."/>
            <person name="Carlson A."/>
            <person name="Copeland A."/>
            <person name="Coutinho P.M."/>
            <person name="de Vries R.P."/>
            <person name="Ferreira P."/>
            <person name="Findley K."/>
            <person name="Foster B."/>
            <person name="Gaskell J."/>
            <person name="Glotzer D."/>
            <person name="Gorecki P."/>
            <person name="Heitman J."/>
            <person name="Hesse C."/>
            <person name="Hori C."/>
            <person name="Igarashi K."/>
            <person name="Jurgens J.A."/>
            <person name="Kallen N."/>
            <person name="Kersten P."/>
            <person name="Kohler A."/>
            <person name="Kuees U."/>
            <person name="Kumar T.K.A."/>
            <person name="Kuo A."/>
            <person name="LaButti K."/>
            <person name="Larrondo L.F."/>
            <person name="Lindquist E."/>
            <person name="Ling A."/>
            <person name="Lombard V."/>
            <person name="Lucas S."/>
            <person name="Lundell T."/>
            <person name="Martin R."/>
            <person name="McLaughlin D.J."/>
            <person name="Morgenstern I."/>
            <person name="Morin E."/>
            <person name="Murat C."/>
            <person name="Nagy L.G."/>
            <person name="Nolan M."/>
            <person name="Ohm R.A."/>
            <person name="Patyshakuliyeva A."/>
            <person name="Rokas A."/>
            <person name="Ruiz-Duenas F.J."/>
            <person name="Sabat G."/>
            <person name="Salamov A."/>
            <person name="Samejima M."/>
            <person name="Schmutz J."/>
            <person name="Slot J.C."/>
            <person name="St John F."/>
            <person name="Stenlid J."/>
            <person name="Sun H."/>
            <person name="Sun S."/>
            <person name="Syed K."/>
            <person name="Tsang A."/>
            <person name="Wiebenga A."/>
            <person name="Young D."/>
            <person name="Pisabarro A."/>
            <person name="Eastwood D.C."/>
            <person name="Martin F."/>
            <person name="Cullen D."/>
            <person name="Grigoriev I.V."/>
            <person name="Hibbett D.S."/>
        </authorList>
    </citation>
    <scope>NUCLEOTIDE SEQUENCE</scope>
    <source>
        <strain evidence="3">FP-58527</strain>
    </source>
</reference>
<evidence type="ECO:0000313" key="2">
    <source>
        <dbReference type="EMBL" id="EPS96783.1"/>
    </source>
</evidence>
<name>S8E0A9_FOMSC</name>
<feature type="compositionally biased region" description="Polar residues" evidence="1">
    <location>
        <begin position="73"/>
        <end position="84"/>
    </location>
</feature>
<gene>
    <name evidence="2" type="ORF">FOMPIDRAFT_1025286</name>
</gene>
<dbReference type="Proteomes" id="UP000015241">
    <property type="component" value="Unassembled WGS sequence"/>
</dbReference>
<evidence type="ECO:0000256" key="1">
    <source>
        <dbReference type="SAM" id="MobiDB-lite"/>
    </source>
</evidence>
<organism evidence="2 3">
    <name type="scientific">Fomitopsis schrenkii</name>
    <name type="common">Brown rot fungus</name>
    <dbReference type="NCBI Taxonomy" id="2126942"/>
    <lineage>
        <taxon>Eukaryota</taxon>
        <taxon>Fungi</taxon>
        <taxon>Dikarya</taxon>
        <taxon>Basidiomycota</taxon>
        <taxon>Agaricomycotina</taxon>
        <taxon>Agaricomycetes</taxon>
        <taxon>Polyporales</taxon>
        <taxon>Fomitopsis</taxon>
    </lineage>
</organism>